<accession>A0A1T5E1W3</accession>
<protein>
    <recommendedName>
        <fullName evidence="4">ABC-2 family transporter protein</fullName>
    </recommendedName>
</protein>
<reference evidence="3" key="1">
    <citation type="submission" date="2017-02" db="EMBL/GenBank/DDBJ databases">
        <authorList>
            <person name="Varghese N."/>
            <person name="Submissions S."/>
        </authorList>
    </citation>
    <scope>NUCLEOTIDE SEQUENCE [LARGE SCALE GENOMIC DNA]</scope>
    <source>
        <strain evidence="3">DSM 22270</strain>
    </source>
</reference>
<feature type="transmembrane region" description="Helical" evidence="1">
    <location>
        <begin position="152"/>
        <end position="176"/>
    </location>
</feature>
<name>A0A1T5E1W3_9BACT</name>
<dbReference type="RefSeq" id="WP_082214616.1">
    <property type="nucleotide sequence ID" value="NZ_FUZA01000002.1"/>
</dbReference>
<feature type="transmembrane region" description="Helical" evidence="1">
    <location>
        <begin position="231"/>
        <end position="251"/>
    </location>
</feature>
<dbReference type="OrthoDB" id="5946463at2"/>
<feature type="transmembrane region" description="Helical" evidence="1">
    <location>
        <begin position="66"/>
        <end position="86"/>
    </location>
</feature>
<feature type="transmembrane region" description="Helical" evidence="1">
    <location>
        <begin position="20"/>
        <end position="41"/>
    </location>
</feature>
<evidence type="ECO:0000313" key="2">
    <source>
        <dbReference type="EMBL" id="SKB77931.1"/>
    </source>
</evidence>
<keyword evidence="1" id="KW-1133">Transmembrane helix</keyword>
<dbReference type="AlphaFoldDB" id="A0A1T5E1W3"/>
<dbReference type="EMBL" id="FUZA01000002">
    <property type="protein sequence ID" value="SKB77931.1"/>
    <property type="molecule type" value="Genomic_DNA"/>
</dbReference>
<sequence>MMVILNSFQSEWIKRKHSSASWLTIFGALFIPAIVLIRRMLETEKLIGSNSSGKIWNMLYSQCWNYMSIFVLPIGIILTASLIAQIEYRNNCWKQVHTTPQSFTVLFFAKFGIAIALLIEFFLLFNIGIILTGILPALLFADVPFPKQDFPYQAFLIGNAKFFLYCLPILSLQYLLSIHIRNFMVPIGIGLAMVIASLIAVSWKYGFLLPYTYCSMQFLIHDNRIDPNVNIYGWSLGYFVLFTILNYILYIKQKSRG</sequence>
<dbReference type="CDD" id="cd21809">
    <property type="entry name" value="ABC-2_lan_permease-like"/>
    <property type="match status" value="1"/>
</dbReference>
<keyword evidence="3" id="KW-1185">Reference proteome</keyword>
<keyword evidence="1" id="KW-0812">Transmembrane</keyword>
<evidence type="ECO:0008006" key="4">
    <source>
        <dbReference type="Google" id="ProtNLM"/>
    </source>
</evidence>
<gene>
    <name evidence="2" type="ORF">SAMN05660293_02103</name>
</gene>
<evidence type="ECO:0000313" key="3">
    <source>
        <dbReference type="Proteomes" id="UP000190897"/>
    </source>
</evidence>
<organism evidence="2 3">
    <name type="scientific">Dyadobacter psychrophilus</name>
    <dbReference type="NCBI Taxonomy" id="651661"/>
    <lineage>
        <taxon>Bacteria</taxon>
        <taxon>Pseudomonadati</taxon>
        <taxon>Bacteroidota</taxon>
        <taxon>Cytophagia</taxon>
        <taxon>Cytophagales</taxon>
        <taxon>Spirosomataceae</taxon>
        <taxon>Dyadobacter</taxon>
    </lineage>
</organism>
<evidence type="ECO:0000256" key="1">
    <source>
        <dbReference type="SAM" id="Phobius"/>
    </source>
</evidence>
<proteinExistence type="predicted"/>
<feature type="transmembrane region" description="Helical" evidence="1">
    <location>
        <begin position="183"/>
        <end position="203"/>
    </location>
</feature>
<dbReference type="Pfam" id="PF12730">
    <property type="entry name" value="ABC2_membrane_4"/>
    <property type="match status" value="1"/>
</dbReference>
<keyword evidence="1" id="KW-0472">Membrane</keyword>
<feature type="transmembrane region" description="Helical" evidence="1">
    <location>
        <begin position="107"/>
        <end position="140"/>
    </location>
</feature>
<dbReference type="STRING" id="651661.SAMN05660293_02103"/>
<dbReference type="Proteomes" id="UP000190897">
    <property type="component" value="Unassembled WGS sequence"/>
</dbReference>